<dbReference type="Gene3D" id="1.25.40.10">
    <property type="entry name" value="Tetratricopeptide repeat domain"/>
    <property type="match status" value="1"/>
</dbReference>
<dbReference type="EMBL" id="CP062983">
    <property type="protein sequence ID" value="QPC81338.1"/>
    <property type="molecule type" value="Genomic_DNA"/>
</dbReference>
<dbReference type="InterPro" id="IPR051677">
    <property type="entry name" value="AfsR-DnrI-RedD_regulator"/>
</dbReference>
<keyword evidence="3" id="KW-1185">Reference proteome</keyword>
<name>A0A7S8E6R5_9CHLR</name>
<dbReference type="SUPFAM" id="SSF46894">
    <property type="entry name" value="C-terminal effector domain of the bipartite response regulators"/>
    <property type="match status" value="1"/>
</dbReference>
<dbReference type="InterPro" id="IPR016032">
    <property type="entry name" value="Sig_transdc_resp-reg_C-effctor"/>
</dbReference>
<dbReference type="GO" id="GO:0006355">
    <property type="term" value="P:regulation of DNA-templated transcription"/>
    <property type="evidence" value="ECO:0007669"/>
    <property type="project" value="InterPro"/>
</dbReference>
<dbReference type="GO" id="GO:0003677">
    <property type="term" value="F:DNA binding"/>
    <property type="evidence" value="ECO:0007669"/>
    <property type="project" value="InterPro"/>
</dbReference>
<dbReference type="AlphaFoldDB" id="A0A7S8E6R5"/>
<dbReference type="PANTHER" id="PTHR35807">
    <property type="entry name" value="TRANSCRIPTIONAL REGULATOR REDD-RELATED"/>
    <property type="match status" value="1"/>
</dbReference>
<reference evidence="2 3" key="1">
    <citation type="submission" date="2020-02" db="EMBL/GenBank/DDBJ databases">
        <authorList>
            <person name="Zheng R.K."/>
            <person name="Sun C.M."/>
        </authorList>
    </citation>
    <scope>NUCLEOTIDE SEQUENCE [LARGE SCALE GENOMIC DNA]</scope>
    <source>
        <strain evidence="3">rifampicinis</strain>
    </source>
</reference>
<evidence type="ECO:0000259" key="1">
    <source>
        <dbReference type="SMART" id="SM01043"/>
    </source>
</evidence>
<feature type="domain" description="Bacterial transcriptional activator" evidence="1">
    <location>
        <begin position="105"/>
        <end position="256"/>
    </location>
</feature>
<dbReference type="InterPro" id="IPR011990">
    <property type="entry name" value="TPR-like_helical_dom_sf"/>
</dbReference>
<dbReference type="InterPro" id="IPR005158">
    <property type="entry name" value="BTAD"/>
</dbReference>
<dbReference type="InterPro" id="IPR036388">
    <property type="entry name" value="WH-like_DNA-bd_sf"/>
</dbReference>
<dbReference type="Pfam" id="PF03704">
    <property type="entry name" value="BTAD"/>
    <property type="match status" value="1"/>
</dbReference>
<organism evidence="2 3">
    <name type="scientific">Phototrophicus methaneseepsis</name>
    <dbReference type="NCBI Taxonomy" id="2710758"/>
    <lineage>
        <taxon>Bacteria</taxon>
        <taxon>Bacillati</taxon>
        <taxon>Chloroflexota</taxon>
        <taxon>Candidatus Thermofontia</taxon>
        <taxon>Phototrophicales</taxon>
        <taxon>Phototrophicaceae</taxon>
        <taxon>Phototrophicus</taxon>
    </lineage>
</organism>
<evidence type="ECO:0000313" key="2">
    <source>
        <dbReference type="EMBL" id="QPC81338.1"/>
    </source>
</evidence>
<proteinExistence type="predicted"/>
<dbReference type="Proteomes" id="UP000594468">
    <property type="component" value="Chromosome"/>
</dbReference>
<accession>A0A7S8E6R5</accession>
<dbReference type="Gene3D" id="1.10.10.10">
    <property type="entry name" value="Winged helix-like DNA-binding domain superfamily/Winged helix DNA-binding domain"/>
    <property type="match status" value="1"/>
</dbReference>
<gene>
    <name evidence="2" type="ORF">G4Y79_16750</name>
</gene>
<dbReference type="KEGG" id="pmet:G4Y79_16750"/>
<dbReference type="RefSeq" id="WP_195169411.1">
    <property type="nucleotide sequence ID" value="NZ_CP062983.1"/>
</dbReference>
<evidence type="ECO:0000313" key="3">
    <source>
        <dbReference type="Proteomes" id="UP000594468"/>
    </source>
</evidence>
<protein>
    <recommendedName>
        <fullName evidence="1">Bacterial transcriptional activator domain-containing protein</fullName>
    </recommendedName>
</protein>
<dbReference type="SMART" id="SM01043">
    <property type="entry name" value="BTAD"/>
    <property type="match status" value="1"/>
</dbReference>
<sequence length="270" mass="31546">MNTKNSMLTNQPHIRIVLFGPPQIFINGKPGYLKRRKSYELLAYLAVNKRPYSREYLASLLWPDVPDKTASTRLRNLLTDIRSVITDDNLICEGDVVILDNSIEVDVQQFEASAQPFYEGQNRGLSPNTLRQLEQATHIYTDHFLSGFNSRDSAEFDDWKYIFSEKYFNIVLGMFAALANHYFVHSQAQEMYSVVQRWLSFEPLSEEAHRLLIKLYLKHNRPDKALHQYHMLARMLERQEGVQPLPETMELYEVIRSFRTNTHHAVHAVN</sequence>
<dbReference type="SUPFAM" id="SSF48452">
    <property type="entry name" value="TPR-like"/>
    <property type="match status" value="1"/>
</dbReference>